<accession>A0ABP8KDA2</accession>
<comment type="similarity">
    <text evidence="11 12">Belongs to the ApbE family.</text>
</comment>
<comment type="catalytic activity">
    <reaction evidence="10 11 12">
        <text>L-threonyl-[protein] + FAD = FMN-L-threonyl-[protein] + AMP + H(+)</text>
        <dbReference type="Rhea" id="RHEA:36847"/>
        <dbReference type="Rhea" id="RHEA-COMP:11060"/>
        <dbReference type="Rhea" id="RHEA-COMP:11061"/>
        <dbReference type="ChEBI" id="CHEBI:15378"/>
        <dbReference type="ChEBI" id="CHEBI:30013"/>
        <dbReference type="ChEBI" id="CHEBI:57692"/>
        <dbReference type="ChEBI" id="CHEBI:74257"/>
        <dbReference type="ChEBI" id="CHEBI:456215"/>
        <dbReference type="EC" id="2.7.1.180"/>
    </reaction>
</comment>
<keyword evidence="12" id="KW-1003">Cell membrane</keyword>
<reference evidence="14" key="1">
    <citation type="journal article" date="2019" name="Int. J. Syst. Evol. Microbiol.">
        <title>The Global Catalogue of Microorganisms (GCM) 10K type strain sequencing project: providing services to taxonomists for standard genome sequencing and annotation.</title>
        <authorList>
            <consortium name="The Broad Institute Genomics Platform"/>
            <consortium name="The Broad Institute Genome Sequencing Center for Infectious Disease"/>
            <person name="Wu L."/>
            <person name="Ma J."/>
        </authorList>
    </citation>
    <scope>NUCLEOTIDE SEQUENCE [LARGE SCALE GENOMIC DNA]</scope>
    <source>
        <strain evidence="14">JCM 17925</strain>
    </source>
</reference>
<dbReference type="Gene3D" id="3.10.520.10">
    <property type="entry name" value="ApbE-like domains"/>
    <property type="match status" value="1"/>
</dbReference>
<dbReference type="PROSITE" id="PS51257">
    <property type="entry name" value="PROKAR_LIPOPROTEIN"/>
    <property type="match status" value="1"/>
</dbReference>
<dbReference type="GO" id="GO:0016740">
    <property type="term" value="F:transferase activity"/>
    <property type="evidence" value="ECO:0007669"/>
    <property type="project" value="UniProtKB-KW"/>
</dbReference>
<organism evidence="13 14">
    <name type="scientific">Nibrella viscosa</name>
    <dbReference type="NCBI Taxonomy" id="1084524"/>
    <lineage>
        <taxon>Bacteria</taxon>
        <taxon>Pseudomonadati</taxon>
        <taxon>Bacteroidota</taxon>
        <taxon>Cytophagia</taxon>
        <taxon>Cytophagales</taxon>
        <taxon>Spirosomataceae</taxon>
        <taxon>Nibrella</taxon>
    </lineage>
</organism>
<dbReference type="InterPro" id="IPR003374">
    <property type="entry name" value="ApbE-like_sf"/>
</dbReference>
<keyword evidence="4 11" id="KW-0285">Flavoprotein</keyword>
<dbReference type="InterPro" id="IPR024932">
    <property type="entry name" value="ApbE"/>
</dbReference>
<sequence length="331" mass="36643">MTLPYRYLVIACLLFVLGACRFNRRSYTELEGQAQGTTFRIVYLDPQGRDFSQSVDSLFRLIDRSMSLWDSTSTISRLNRNEPGVKADAHFGTVYEQAYSVSQATDGLFDVTVGPLVKAWGFSVKKGLPPPTARQIDSLRRLIGYQKVKLNGEVLTKADPRMQLDFNALAQGYTVDVVAEFLQKRGIRNYLVEIGGEVRTLGTNERRERWQVGIDKPLDTPTEGRPLQTVIPLSGKSLATSGSYRKFVVRDGKKYSHAIDPKTGYPITHNLLSVSVVADDCITADAYATAFLVMGLEKAIPLAMAKGMELYGVYADSTGAFRVQTTPGFGK</sequence>
<evidence type="ECO:0000256" key="5">
    <source>
        <dbReference type="ARBA" id="ARBA00022679"/>
    </source>
</evidence>
<dbReference type="PANTHER" id="PTHR30040:SF2">
    <property type="entry name" value="FAD:PROTEIN FMN TRANSFERASE"/>
    <property type="match status" value="1"/>
</dbReference>
<evidence type="ECO:0000256" key="12">
    <source>
        <dbReference type="RuleBase" id="RU363002"/>
    </source>
</evidence>
<evidence type="ECO:0000256" key="10">
    <source>
        <dbReference type="ARBA" id="ARBA00048540"/>
    </source>
</evidence>
<keyword evidence="12" id="KW-0449">Lipoprotein</keyword>
<dbReference type="RefSeq" id="WP_345266800.1">
    <property type="nucleotide sequence ID" value="NZ_BAABHB010000003.1"/>
</dbReference>
<dbReference type="SUPFAM" id="SSF143631">
    <property type="entry name" value="ApbE-like"/>
    <property type="match status" value="1"/>
</dbReference>
<proteinExistence type="inferred from homology"/>
<evidence type="ECO:0000313" key="13">
    <source>
        <dbReference type="EMBL" id="GAA4404223.1"/>
    </source>
</evidence>
<comment type="subcellular location">
    <subcellularLocation>
        <location evidence="12">Cell inner membrane</location>
        <topology evidence="12">Lipid-anchor</topology>
        <orientation evidence="12">Periplasmic side</orientation>
    </subcellularLocation>
</comment>
<dbReference type="EMBL" id="BAABHB010000003">
    <property type="protein sequence ID" value="GAA4404223.1"/>
    <property type="molecule type" value="Genomic_DNA"/>
</dbReference>
<dbReference type="Proteomes" id="UP001500936">
    <property type="component" value="Unassembled WGS sequence"/>
</dbReference>
<evidence type="ECO:0000256" key="4">
    <source>
        <dbReference type="ARBA" id="ARBA00022630"/>
    </source>
</evidence>
<keyword evidence="6 11" id="KW-0479">Metal-binding</keyword>
<gene>
    <name evidence="13" type="ORF">GCM10023187_21240</name>
</gene>
<evidence type="ECO:0000256" key="3">
    <source>
        <dbReference type="ARBA" id="ARBA00016337"/>
    </source>
</evidence>
<evidence type="ECO:0000256" key="2">
    <source>
        <dbReference type="ARBA" id="ARBA00011955"/>
    </source>
</evidence>
<protein>
    <recommendedName>
        <fullName evidence="3 11">FAD:protein FMN transferase</fullName>
        <ecNumber evidence="2 11">2.7.1.180</ecNumber>
    </recommendedName>
    <alternativeName>
        <fullName evidence="9 11">Flavin transferase</fullName>
    </alternativeName>
</protein>
<comment type="function">
    <text evidence="12">Flavin transferase that catalyzes the transfer of the FMN moiety of FAD and its covalent binding to the hydroxyl group of a threonine residue in a target flavoprotein.</text>
</comment>
<name>A0ABP8KDA2_9BACT</name>
<comment type="cofactor">
    <cofactor evidence="1 12">
        <name>Mg(2+)</name>
        <dbReference type="ChEBI" id="CHEBI:18420"/>
    </cofactor>
</comment>
<keyword evidence="12" id="KW-0472">Membrane</keyword>
<dbReference type="Pfam" id="PF02424">
    <property type="entry name" value="ApbE"/>
    <property type="match status" value="1"/>
</dbReference>
<evidence type="ECO:0000256" key="1">
    <source>
        <dbReference type="ARBA" id="ARBA00001946"/>
    </source>
</evidence>
<dbReference type="PIRSF" id="PIRSF006268">
    <property type="entry name" value="ApbE"/>
    <property type="match status" value="1"/>
</dbReference>
<evidence type="ECO:0000313" key="14">
    <source>
        <dbReference type="Proteomes" id="UP001500936"/>
    </source>
</evidence>
<evidence type="ECO:0000256" key="7">
    <source>
        <dbReference type="ARBA" id="ARBA00022827"/>
    </source>
</evidence>
<keyword evidence="8 11" id="KW-0460">Magnesium</keyword>
<keyword evidence="5 11" id="KW-0808">Transferase</keyword>
<evidence type="ECO:0000256" key="6">
    <source>
        <dbReference type="ARBA" id="ARBA00022723"/>
    </source>
</evidence>
<dbReference type="EC" id="2.7.1.180" evidence="2 11"/>
<dbReference type="PANTHER" id="PTHR30040">
    <property type="entry name" value="THIAMINE BIOSYNTHESIS LIPOPROTEIN APBE"/>
    <property type="match status" value="1"/>
</dbReference>
<evidence type="ECO:0000256" key="11">
    <source>
        <dbReference type="PIRNR" id="PIRNR006268"/>
    </source>
</evidence>
<keyword evidence="14" id="KW-1185">Reference proteome</keyword>
<keyword evidence="7 11" id="KW-0274">FAD</keyword>
<comment type="caution">
    <text evidence="13">The sequence shown here is derived from an EMBL/GenBank/DDBJ whole genome shotgun (WGS) entry which is preliminary data.</text>
</comment>
<evidence type="ECO:0000256" key="8">
    <source>
        <dbReference type="ARBA" id="ARBA00022842"/>
    </source>
</evidence>
<evidence type="ECO:0000256" key="9">
    <source>
        <dbReference type="ARBA" id="ARBA00031306"/>
    </source>
</evidence>
<keyword evidence="12" id="KW-0997">Cell inner membrane</keyword>